<feature type="region of interest" description="Disordered" evidence="8">
    <location>
        <begin position="81"/>
        <end position="116"/>
    </location>
</feature>
<evidence type="ECO:0000256" key="6">
    <source>
        <dbReference type="ARBA" id="ARBA00022840"/>
    </source>
</evidence>
<dbReference type="EMBL" id="CH916367">
    <property type="protein sequence ID" value="EDW02458.1"/>
    <property type="molecule type" value="Genomic_DNA"/>
</dbReference>
<dbReference type="PANTHER" id="PTHR14456">
    <property type="entry name" value="INOSITOL POLYPHOSPHATE KINASE 1"/>
    <property type="match status" value="1"/>
</dbReference>
<reference evidence="9 10" key="1">
    <citation type="journal article" date="2007" name="Nature">
        <title>Evolution of genes and genomes on the Drosophila phylogeny.</title>
        <authorList>
            <consortium name="Drosophila 12 Genomes Consortium"/>
            <person name="Clark A.G."/>
            <person name="Eisen M.B."/>
            <person name="Smith D.R."/>
            <person name="Bergman C.M."/>
            <person name="Oliver B."/>
            <person name="Markow T.A."/>
            <person name="Kaufman T.C."/>
            <person name="Kellis M."/>
            <person name="Gelbart W."/>
            <person name="Iyer V.N."/>
            <person name="Pollard D.A."/>
            <person name="Sackton T.B."/>
            <person name="Larracuente A.M."/>
            <person name="Singh N.D."/>
            <person name="Abad J.P."/>
            <person name="Abt D.N."/>
            <person name="Adryan B."/>
            <person name="Aguade M."/>
            <person name="Akashi H."/>
            <person name="Anderson W.W."/>
            <person name="Aquadro C.F."/>
            <person name="Ardell D.H."/>
            <person name="Arguello R."/>
            <person name="Artieri C.G."/>
            <person name="Barbash D.A."/>
            <person name="Barker D."/>
            <person name="Barsanti P."/>
            <person name="Batterham P."/>
            <person name="Batzoglou S."/>
            <person name="Begun D."/>
            <person name="Bhutkar A."/>
            <person name="Blanco E."/>
            <person name="Bosak S.A."/>
            <person name="Bradley R.K."/>
            <person name="Brand A.D."/>
            <person name="Brent M.R."/>
            <person name="Brooks A.N."/>
            <person name="Brown R.H."/>
            <person name="Butlin R.K."/>
            <person name="Caggese C."/>
            <person name="Calvi B.R."/>
            <person name="Bernardo de Carvalho A."/>
            <person name="Caspi A."/>
            <person name="Castrezana S."/>
            <person name="Celniker S.E."/>
            <person name="Chang J.L."/>
            <person name="Chapple C."/>
            <person name="Chatterji S."/>
            <person name="Chinwalla A."/>
            <person name="Civetta A."/>
            <person name="Clifton S.W."/>
            <person name="Comeron J.M."/>
            <person name="Costello J.C."/>
            <person name="Coyne J.A."/>
            <person name="Daub J."/>
            <person name="David R.G."/>
            <person name="Delcher A.L."/>
            <person name="Delehaunty K."/>
            <person name="Do C.B."/>
            <person name="Ebling H."/>
            <person name="Edwards K."/>
            <person name="Eickbush T."/>
            <person name="Evans J.D."/>
            <person name="Filipski A."/>
            <person name="Findeiss S."/>
            <person name="Freyhult E."/>
            <person name="Fulton L."/>
            <person name="Fulton R."/>
            <person name="Garcia A.C."/>
            <person name="Gardiner A."/>
            <person name="Garfield D.A."/>
            <person name="Garvin B.E."/>
            <person name="Gibson G."/>
            <person name="Gilbert D."/>
            <person name="Gnerre S."/>
            <person name="Godfrey J."/>
            <person name="Good R."/>
            <person name="Gotea V."/>
            <person name="Gravely B."/>
            <person name="Greenberg A.J."/>
            <person name="Griffiths-Jones S."/>
            <person name="Gross S."/>
            <person name="Guigo R."/>
            <person name="Gustafson E.A."/>
            <person name="Haerty W."/>
            <person name="Hahn M.W."/>
            <person name="Halligan D.L."/>
            <person name="Halpern A.L."/>
            <person name="Halter G.M."/>
            <person name="Han M.V."/>
            <person name="Heger A."/>
            <person name="Hillier L."/>
            <person name="Hinrichs A.S."/>
            <person name="Holmes I."/>
            <person name="Hoskins R.A."/>
            <person name="Hubisz M.J."/>
            <person name="Hultmark D."/>
            <person name="Huntley M.A."/>
            <person name="Jaffe D.B."/>
            <person name="Jagadeeshan S."/>
            <person name="Jeck W.R."/>
            <person name="Johnson J."/>
            <person name="Jones C.D."/>
            <person name="Jordan W.C."/>
            <person name="Karpen G.H."/>
            <person name="Kataoka E."/>
            <person name="Keightley P.D."/>
            <person name="Kheradpour P."/>
            <person name="Kirkness E.F."/>
            <person name="Koerich L.B."/>
            <person name="Kristiansen K."/>
            <person name="Kudrna D."/>
            <person name="Kulathinal R.J."/>
            <person name="Kumar S."/>
            <person name="Kwok R."/>
            <person name="Lander E."/>
            <person name="Langley C.H."/>
            <person name="Lapoint R."/>
            <person name="Lazzaro B.P."/>
            <person name="Lee S.J."/>
            <person name="Levesque L."/>
            <person name="Li R."/>
            <person name="Lin C.F."/>
            <person name="Lin M.F."/>
            <person name="Lindblad-Toh K."/>
            <person name="Llopart A."/>
            <person name="Long M."/>
            <person name="Low L."/>
            <person name="Lozovsky E."/>
            <person name="Lu J."/>
            <person name="Luo M."/>
            <person name="Machado C.A."/>
            <person name="Makalowski W."/>
            <person name="Marzo M."/>
            <person name="Matsuda M."/>
            <person name="Matzkin L."/>
            <person name="McAllister B."/>
            <person name="McBride C.S."/>
            <person name="McKernan B."/>
            <person name="McKernan K."/>
            <person name="Mendez-Lago M."/>
            <person name="Minx P."/>
            <person name="Mollenhauer M.U."/>
            <person name="Montooth K."/>
            <person name="Mount S.M."/>
            <person name="Mu X."/>
            <person name="Myers E."/>
            <person name="Negre B."/>
            <person name="Newfeld S."/>
            <person name="Nielsen R."/>
            <person name="Noor M.A."/>
            <person name="O'Grady P."/>
            <person name="Pachter L."/>
            <person name="Papaceit M."/>
            <person name="Parisi M.J."/>
            <person name="Parisi M."/>
            <person name="Parts L."/>
            <person name="Pedersen J.S."/>
            <person name="Pesole G."/>
            <person name="Phillippy A.M."/>
            <person name="Ponting C.P."/>
            <person name="Pop M."/>
            <person name="Porcelli D."/>
            <person name="Powell J.R."/>
            <person name="Prohaska S."/>
            <person name="Pruitt K."/>
            <person name="Puig M."/>
            <person name="Quesneville H."/>
            <person name="Ram K.R."/>
            <person name="Rand D."/>
            <person name="Rasmussen M.D."/>
            <person name="Reed L.K."/>
            <person name="Reenan R."/>
            <person name="Reily A."/>
            <person name="Remington K.A."/>
            <person name="Rieger T.T."/>
            <person name="Ritchie M.G."/>
            <person name="Robin C."/>
            <person name="Rogers Y.H."/>
            <person name="Rohde C."/>
            <person name="Rozas J."/>
            <person name="Rubenfield M.J."/>
            <person name="Ruiz A."/>
            <person name="Russo S."/>
            <person name="Salzberg S.L."/>
            <person name="Sanchez-Gracia A."/>
            <person name="Saranga D.J."/>
            <person name="Sato H."/>
            <person name="Schaeffer S.W."/>
            <person name="Schatz M.C."/>
            <person name="Schlenke T."/>
            <person name="Schwartz R."/>
            <person name="Segarra C."/>
            <person name="Singh R.S."/>
            <person name="Sirot L."/>
            <person name="Sirota M."/>
            <person name="Sisneros N.B."/>
            <person name="Smith C.D."/>
            <person name="Smith T.F."/>
            <person name="Spieth J."/>
            <person name="Stage D.E."/>
            <person name="Stark A."/>
            <person name="Stephan W."/>
            <person name="Strausberg R.L."/>
            <person name="Strempel S."/>
            <person name="Sturgill D."/>
            <person name="Sutton G."/>
            <person name="Sutton G.G."/>
            <person name="Tao W."/>
            <person name="Teichmann S."/>
            <person name="Tobari Y.N."/>
            <person name="Tomimura Y."/>
            <person name="Tsolas J.M."/>
            <person name="Valente V.L."/>
            <person name="Venter E."/>
            <person name="Venter J.C."/>
            <person name="Vicario S."/>
            <person name="Vieira F.G."/>
            <person name="Vilella A.J."/>
            <person name="Villasante A."/>
            <person name="Walenz B."/>
            <person name="Wang J."/>
            <person name="Wasserman M."/>
            <person name="Watts T."/>
            <person name="Wilson D."/>
            <person name="Wilson R.K."/>
            <person name="Wing R.A."/>
            <person name="Wolfner M.F."/>
            <person name="Wong A."/>
            <person name="Wong G.K."/>
            <person name="Wu C.I."/>
            <person name="Wu G."/>
            <person name="Yamamoto D."/>
            <person name="Yang H.P."/>
            <person name="Yang S.P."/>
            <person name="Yorke J.A."/>
            <person name="Yoshida K."/>
            <person name="Zdobnov E."/>
            <person name="Zhang P."/>
            <person name="Zhang Y."/>
            <person name="Zimin A.V."/>
            <person name="Baldwin J."/>
            <person name="Abdouelleil A."/>
            <person name="Abdulkadir J."/>
            <person name="Abebe A."/>
            <person name="Abera B."/>
            <person name="Abreu J."/>
            <person name="Acer S.C."/>
            <person name="Aftuck L."/>
            <person name="Alexander A."/>
            <person name="An P."/>
            <person name="Anderson E."/>
            <person name="Anderson S."/>
            <person name="Arachi H."/>
            <person name="Azer M."/>
            <person name="Bachantsang P."/>
            <person name="Barry A."/>
            <person name="Bayul T."/>
            <person name="Berlin A."/>
            <person name="Bessette D."/>
            <person name="Bloom T."/>
            <person name="Blye J."/>
            <person name="Boguslavskiy L."/>
            <person name="Bonnet C."/>
            <person name="Boukhgalter B."/>
            <person name="Bourzgui I."/>
            <person name="Brown A."/>
            <person name="Cahill P."/>
            <person name="Channer S."/>
            <person name="Cheshatsang Y."/>
            <person name="Chuda L."/>
            <person name="Citroen M."/>
            <person name="Collymore A."/>
            <person name="Cooke P."/>
            <person name="Costello M."/>
            <person name="D'Aco K."/>
            <person name="Daza R."/>
            <person name="De Haan G."/>
            <person name="DeGray S."/>
            <person name="DeMaso C."/>
            <person name="Dhargay N."/>
            <person name="Dooley K."/>
            <person name="Dooley E."/>
            <person name="Doricent M."/>
            <person name="Dorje P."/>
            <person name="Dorjee K."/>
            <person name="Dupes A."/>
            <person name="Elong R."/>
            <person name="Falk J."/>
            <person name="Farina A."/>
            <person name="Faro S."/>
            <person name="Ferguson D."/>
            <person name="Fisher S."/>
            <person name="Foley C.D."/>
            <person name="Franke A."/>
            <person name="Friedrich D."/>
            <person name="Gadbois L."/>
            <person name="Gearin G."/>
            <person name="Gearin C.R."/>
            <person name="Giannoukos G."/>
            <person name="Goode T."/>
            <person name="Graham J."/>
            <person name="Grandbois E."/>
            <person name="Grewal S."/>
            <person name="Gyaltsen K."/>
            <person name="Hafez N."/>
            <person name="Hagos B."/>
            <person name="Hall J."/>
            <person name="Henson C."/>
            <person name="Hollinger A."/>
            <person name="Honan T."/>
            <person name="Huard M.D."/>
            <person name="Hughes L."/>
            <person name="Hurhula B."/>
            <person name="Husby M.E."/>
            <person name="Kamat A."/>
            <person name="Kanga B."/>
            <person name="Kashin S."/>
            <person name="Khazanovich D."/>
            <person name="Kisner P."/>
            <person name="Lance K."/>
            <person name="Lara M."/>
            <person name="Lee W."/>
            <person name="Lennon N."/>
            <person name="Letendre F."/>
            <person name="LeVine R."/>
            <person name="Lipovsky A."/>
            <person name="Liu X."/>
            <person name="Liu J."/>
            <person name="Liu S."/>
            <person name="Lokyitsang T."/>
            <person name="Lokyitsang Y."/>
            <person name="Lubonja R."/>
            <person name="Lui A."/>
            <person name="MacDonald P."/>
            <person name="Magnisalis V."/>
            <person name="Maru K."/>
            <person name="Matthews C."/>
            <person name="McCusker W."/>
            <person name="McDonough S."/>
            <person name="Mehta T."/>
            <person name="Meldrim J."/>
            <person name="Meneus L."/>
            <person name="Mihai O."/>
            <person name="Mihalev A."/>
            <person name="Mihova T."/>
            <person name="Mittelman R."/>
            <person name="Mlenga V."/>
            <person name="Montmayeur A."/>
            <person name="Mulrain L."/>
            <person name="Navidi A."/>
            <person name="Naylor J."/>
            <person name="Negash T."/>
            <person name="Nguyen T."/>
            <person name="Nguyen N."/>
            <person name="Nicol R."/>
            <person name="Norbu C."/>
            <person name="Norbu N."/>
            <person name="Novod N."/>
            <person name="O'Neill B."/>
            <person name="Osman S."/>
            <person name="Markiewicz E."/>
            <person name="Oyono O.L."/>
            <person name="Patti C."/>
            <person name="Phunkhang P."/>
            <person name="Pierre F."/>
            <person name="Priest M."/>
            <person name="Raghuraman S."/>
            <person name="Rege F."/>
            <person name="Reyes R."/>
            <person name="Rise C."/>
            <person name="Rogov P."/>
            <person name="Ross K."/>
            <person name="Ryan E."/>
            <person name="Settipalli S."/>
            <person name="Shea T."/>
            <person name="Sherpa N."/>
            <person name="Shi L."/>
            <person name="Shih D."/>
            <person name="Sparrow T."/>
            <person name="Spaulding J."/>
            <person name="Stalker J."/>
            <person name="Stange-Thomann N."/>
            <person name="Stavropoulos S."/>
            <person name="Stone C."/>
            <person name="Strader C."/>
            <person name="Tesfaye S."/>
            <person name="Thomson T."/>
            <person name="Thoulutsang Y."/>
            <person name="Thoulutsang D."/>
            <person name="Topham K."/>
            <person name="Topping I."/>
            <person name="Tsamla T."/>
            <person name="Vassiliev H."/>
            <person name="Vo A."/>
            <person name="Wangchuk T."/>
            <person name="Wangdi T."/>
            <person name="Weiand M."/>
            <person name="Wilkinson J."/>
            <person name="Wilson A."/>
            <person name="Yadav S."/>
            <person name="Young G."/>
            <person name="Yu Q."/>
            <person name="Zembek L."/>
            <person name="Zhong D."/>
            <person name="Zimmer A."/>
            <person name="Zwirko Z."/>
            <person name="Jaffe D.B."/>
            <person name="Alvarez P."/>
            <person name="Brockman W."/>
            <person name="Butler J."/>
            <person name="Chin C."/>
            <person name="Gnerre S."/>
            <person name="Grabherr M."/>
            <person name="Kleber M."/>
            <person name="Mauceli E."/>
            <person name="MacCallum I."/>
        </authorList>
    </citation>
    <scope>NUCLEOTIDE SEQUENCE [LARGE SCALE GENOMIC DNA]</scope>
    <source>
        <strain evidence="10">Tucson 15287-2541.00</strain>
    </source>
</reference>
<keyword evidence="6 7" id="KW-0067">ATP-binding</keyword>
<organism evidence="10">
    <name type="scientific">Drosophila grimshawi</name>
    <name type="common">Hawaiian fruit fly</name>
    <name type="synonym">Idiomyia grimshawi</name>
    <dbReference type="NCBI Taxonomy" id="7222"/>
    <lineage>
        <taxon>Eukaryota</taxon>
        <taxon>Metazoa</taxon>
        <taxon>Ecdysozoa</taxon>
        <taxon>Arthropoda</taxon>
        <taxon>Hexapoda</taxon>
        <taxon>Insecta</taxon>
        <taxon>Pterygota</taxon>
        <taxon>Neoptera</taxon>
        <taxon>Endopterygota</taxon>
        <taxon>Diptera</taxon>
        <taxon>Brachycera</taxon>
        <taxon>Muscomorpha</taxon>
        <taxon>Ephydroidea</taxon>
        <taxon>Drosophilidae</taxon>
        <taxon>Drosophila</taxon>
        <taxon>Hawaiian Drosophila</taxon>
    </lineage>
</organism>
<dbReference type="InterPro" id="IPR009286">
    <property type="entry name" value="Ins_P5_2-kin"/>
</dbReference>
<dbReference type="InParanoid" id="B4J983"/>
<dbReference type="PhylomeDB" id="B4J983"/>
<keyword evidence="5 7" id="KW-0418">Kinase</keyword>
<evidence type="ECO:0000256" key="3">
    <source>
        <dbReference type="ARBA" id="ARBA00022679"/>
    </source>
</evidence>
<sequence length="644" mass="70392">MTAPLRTVAASPLPSPSPSPSHPLLATAKTLNALLHMPDAPPMEMSQIGLIYRAEGNANLVLALPQFKKVLRLPKMISSSRQTQQAQTQHSCQLPAGAGQPEGQPSVSDPTKASSAKAGVLTMPDFMAYIEIMRRLLGNEFVCTADIVAIPKESDIFWINEHIRAHRPVSRLDKEFVGPFGLMLPDVTQLPATFDVLLANLQAKDMNADMDICSASSRSNKDSSGITRLGDTYAIEIKPKQGWLQLPSDVSDLFDLMPAGDGKTDSTPDPAKVRPTGPLLLTPNRCRCRYCSMQFVKLQTGKIKRLGDYCPLELFSGTPGRMLDALNALFACPQNNLRVFQSGNLIYGDHANSISCEELHSRVFPSEIMALIKHLLVACLLREYNNELAKELETRSQIQSPSQSQSQSQSVNSSLNLSHVAGAAFWESPSVPFGGMETKAATEIYAANVDVAAAAAAVVTVSSHVKELKQVKKQQDTRERKEQKEADDGIVEFVEAVVGQPQRRFTRAAAEKAIPRYTKRGKIATTTRTTTCQRESTTTAPTNLSTNVAIGATRTEAKTETETETLATVTSTTTMTTTTTTTTTPNPKATQVEINKAEIFHLPKNCVLQKILHLQLLVKVSEQTLKEDKRKLSVVFCLFFILSQ</sequence>
<gene>
    <name evidence="9" type="primary">Dgri\GH22003</name>
    <name evidence="9" type="ORF">Dgri_GH22003</name>
</gene>
<dbReference type="OrthoDB" id="272370at2759"/>
<feature type="region of interest" description="Disordered" evidence="8">
    <location>
        <begin position="1"/>
        <end position="22"/>
    </location>
</feature>
<dbReference type="GO" id="GO:0005524">
    <property type="term" value="F:ATP binding"/>
    <property type="evidence" value="ECO:0007669"/>
    <property type="project" value="UniProtKB-KW"/>
</dbReference>
<dbReference type="GO" id="GO:0035299">
    <property type="term" value="F:inositol-1,3,4,5,6-pentakisphosphate 2-kinase activity"/>
    <property type="evidence" value="ECO:0007669"/>
    <property type="project" value="UniProtKB-EC"/>
</dbReference>
<dbReference type="InterPro" id="IPR043001">
    <property type="entry name" value="IP5_2-K_N_lobe"/>
</dbReference>
<dbReference type="HOGENOM" id="CLU_024536_0_0_1"/>
<evidence type="ECO:0000256" key="1">
    <source>
        <dbReference type="ARBA" id="ARBA00007229"/>
    </source>
</evidence>
<evidence type="ECO:0000256" key="2">
    <source>
        <dbReference type="ARBA" id="ARBA00012023"/>
    </source>
</evidence>
<accession>B4J983</accession>
<dbReference type="GO" id="GO:0032958">
    <property type="term" value="P:inositol phosphate biosynthetic process"/>
    <property type="evidence" value="ECO:0007669"/>
    <property type="project" value="TreeGrafter"/>
</dbReference>
<evidence type="ECO:0000256" key="5">
    <source>
        <dbReference type="ARBA" id="ARBA00022777"/>
    </source>
</evidence>
<keyword evidence="10" id="KW-1185">Reference proteome</keyword>
<proteinExistence type="inferred from homology"/>
<dbReference type="Proteomes" id="UP000001070">
    <property type="component" value="Unassembled WGS sequence"/>
</dbReference>
<dbReference type="EC" id="2.7.1.158" evidence="2 7"/>
<evidence type="ECO:0000313" key="9">
    <source>
        <dbReference type="EMBL" id="EDW02458.1"/>
    </source>
</evidence>
<dbReference type="GO" id="GO:0005634">
    <property type="term" value="C:nucleus"/>
    <property type="evidence" value="ECO:0007669"/>
    <property type="project" value="TreeGrafter"/>
</dbReference>
<protein>
    <recommendedName>
        <fullName evidence="2 7">Inositol-pentakisphosphate 2-kinase</fullName>
        <ecNumber evidence="2 7">2.7.1.158</ecNumber>
    </recommendedName>
</protein>
<dbReference type="STRING" id="7222.B4J983"/>
<keyword evidence="3 7" id="KW-0808">Transferase</keyword>
<feature type="compositionally biased region" description="Low complexity" evidence="8">
    <location>
        <begin position="81"/>
        <end position="93"/>
    </location>
</feature>
<name>B4J983_DROGR</name>
<dbReference type="Pfam" id="PF06090">
    <property type="entry name" value="Ins_P5_2-kin"/>
    <property type="match status" value="1"/>
</dbReference>
<comment type="catalytic activity">
    <reaction evidence="7">
        <text>1D-myo-inositol 1,3,4,5,6-pentakisphosphate + ATP = 1D-myo-inositol hexakisphosphate + ADP + H(+)</text>
        <dbReference type="Rhea" id="RHEA:20313"/>
        <dbReference type="ChEBI" id="CHEBI:15378"/>
        <dbReference type="ChEBI" id="CHEBI:30616"/>
        <dbReference type="ChEBI" id="CHEBI:57733"/>
        <dbReference type="ChEBI" id="CHEBI:58130"/>
        <dbReference type="ChEBI" id="CHEBI:456216"/>
        <dbReference type="EC" id="2.7.1.158"/>
    </reaction>
</comment>
<evidence type="ECO:0000313" key="10">
    <source>
        <dbReference type="Proteomes" id="UP000001070"/>
    </source>
</evidence>
<dbReference type="eggNOG" id="KOG4749">
    <property type="taxonomic scope" value="Eukaryota"/>
</dbReference>
<comment type="domain">
    <text evidence="7">The EXKPK motif is conserved in inositol-pentakisphosphate 2-kinases of both family 1 and 2.</text>
</comment>
<dbReference type="AlphaFoldDB" id="B4J983"/>
<keyword evidence="4 7" id="KW-0547">Nucleotide-binding</keyword>
<comment type="function">
    <text evidence="7">Phosphorylates Ins(1,3,4,5,6)P5 at position 2 to form Ins(1,2,3,4,5,6)P6 (InsP6 or phytate).</text>
</comment>
<dbReference type="Gene3D" id="3.30.200.110">
    <property type="entry name" value="Inositol-pentakisphosphate 2-kinase, N-lobe"/>
    <property type="match status" value="1"/>
</dbReference>
<dbReference type="PANTHER" id="PTHR14456:SF2">
    <property type="entry name" value="INOSITOL-PENTAKISPHOSPHATE 2-KINASE"/>
    <property type="match status" value="1"/>
</dbReference>
<evidence type="ECO:0000256" key="7">
    <source>
        <dbReference type="RuleBase" id="RU364126"/>
    </source>
</evidence>
<evidence type="ECO:0000256" key="8">
    <source>
        <dbReference type="SAM" id="MobiDB-lite"/>
    </source>
</evidence>
<feature type="compositionally biased region" description="Polar residues" evidence="8">
    <location>
        <begin position="103"/>
        <end position="114"/>
    </location>
</feature>
<evidence type="ECO:0000256" key="4">
    <source>
        <dbReference type="ARBA" id="ARBA00022741"/>
    </source>
</evidence>
<comment type="similarity">
    <text evidence="1">Belongs to the IPK1 type 2 family.</text>
</comment>
<dbReference type="FunCoup" id="B4J983">
    <property type="interactions" value="363"/>
</dbReference>